<dbReference type="GeneID" id="111473819"/>
<dbReference type="KEGG" id="cmax:111472710"/>
<gene>
    <name evidence="5" type="primary">LOC111473819</name>
    <name evidence="4" type="synonym">LOC111472710</name>
</gene>
<dbReference type="PANTHER" id="PTHR24015">
    <property type="entry name" value="OS07G0578800 PROTEIN-RELATED"/>
    <property type="match status" value="1"/>
</dbReference>
<evidence type="ECO:0000256" key="2">
    <source>
        <dbReference type="PROSITE-ProRule" id="PRU00708"/>
    </source>
</evidence>
<name>A0A6J1IFD2_CUCMA</name>
<dbReference type="AlphaFoldDB" id="A0A6J1IFD2"/>
<dbReference type="KEGG" id="cmax:111473819"/>
<evidence type="ECO:0000256" key="1">
    <source>
        <dbReference type="ARBA" id="ARBA00022737"/>
    </source>
</evidence>
<dbReference type="NCBIfam" id="TIGR00756">
    <property type="entry name" value="PPR"/>
    <property type="match status" value="2"/>
</dbReference>
<dbReference type="GO" id="GO:0009451">
    <property type="term" value="P:RNA modification"/>
    <property type="evidence" value="ECO:0007669"/>
    <property type="project" value="InterPro"/>
</dbReference>
<reference evidence="4 5" key="1">
    <citation type="submission" date="2025-04" db="UniProtKB">
        <authorList>
            <consortium name="RefSeq"/>
        </authorList>
    </citation>
    <scope>IDENTIFICATION</scope>
    <source>
        <tissue evidence="4 5">Young leaves</tissue>
    </source>
</reference>
<dbReference type="InterPro" id="IPR011990">
    <property type="entry name" value="TPR-like_helical_dom_sf"/>
</dbReference>
<protein>
    <submittedName>
        <fullName evidence="4 5">Pentatricopeptide repeat-containing protein At4g21065-like</fullName>
    </submittedName>
</protein>
<feature type="repeat" description="PPR" evidence="2">
    <location>
        <begin position="20"/>
        <end position="54"/>
    </location>
</feature>
<evidence type="ECO:0000313" key="5">
    <source>
        <dbReference type="RefSeq" id="XP_022974970.1"/>
    </source>
</evidence>
<dbReference type="PANTHER" id="PTHR24015:SF548">
    <property type="entry name" value="OS08G0340900 PROTEIN"/>
    <property type="match status" value="1"/>
</dbReference>
<dbReference type="Gene3D" id="1.25.40.10">
    <property type="entry name" value="Tetratricopeptide repeat domain"/>
    <property type="match status" value="2"/>
</dbReference>
<sequence length="183" mass="20718">MGSPGLAYGYSVFSHTQELDILTWNTMLRGLVNSNRPRRALQSYFEMLQWSRNVADRFTFPSLLKVCSLSLELKVGKYMLDSDLYIETTLLNMYAACGDLNSAKVLFEKMGHRNEVVWTSMISGCTKNHCPNEAFLLYEKNGGRWVYPDEMTMATLVLACAQLKGLGVGMKLHSRIPEMGTRI</sequence>
<organism evidence="3 5">
    <name type="scientific">Cucurbita maxima</name>
    <name type="common">Pumpkin</name>
    <name type="synonym">Winter squash</name>
    <dbReference type="NCBI Taxonomy" id="3661"/>
    <lineage>
        <taxon>Eukaryota</taxon>
        <taxon>Viridiplantae</taxon>
        <taxon>Streptophyta</taxon>
        <taxon>Embryophyta</taxon>
        <taxon>Tracheophyta</taxon>
        <taxon>Spermatophyta</taxon>
        <taxon>Magnoliopsida</taxon>
        <taxon>eudicotyledons</taxon>
        <taxon>Gunneridae</taxon>
        <taxon>Pentapetalae</taxon>
        <taxon>rosids</taxon>
        <taxon>fabids</taxon>
        <taxon>Cucurbitales</taxon>
        <taxon>Cucurbitaceae</taxon>
        <taxon>Cucurbiteae</taxon>
        <taxon>Cucurbita</taxon>
    </lineage>
</organism>
<dbReference type="InterPro" id="IPR046960">
    <property type="entry name" value="PPR_At4g14850-like_plant"/>
</dbReference>
<keyword evidence="1" id="KW-0677">Repeat</keyword>
<dbReference type="PROSITE" id="PS51375">
    <property type="entry name" value="PPR"/>
    <property type="match status" value="1"/>
</dbReference>
<dbReference type="GO" id="GO:0003723">
    <property type="term" value="F:RNA binding"/>
    <property type="evidence" value="ECO:0007669"/>
    <property type="project" value="InterPro"/>
</dbReference>
<dbReference type="InterPro" id="IPR002885">
    <property type="entry name" value="PPR_rpt"/>
</dbReference>
<evidence type="ECO:0000313" key="4">
    <source>
        <dbReference type="RefSeq" id="XP_022974101.1"/>
    </source>
</evidence>
<proteinExistence type="predicted"/>
<dbReference type="Pfam" id="PF01535">
    <property type="entry name" value="PPR"/>
    <property type="match status" value="3"/>
</dbReference>
<dbReference type="OrthoDB" id="185373at2759"/>
<accession>A0A6J1IFD2</accession>
<dbReference type="RefSeq" id="XP_022974970.1">
    <property type="nucleotide sequence ID" value="XM_023119202.1"/>
</dbReference>
<evidence type="ECO:0000313" key="3">
    <source>
        <dbReference type="Proteomes" id="UP000504608"/>
    </source>
</evidence>
<dbReference type="RefSeq" id="XP_022974101.1">
    <property type="nucleotide sequence ID" value="XM_023118333.1"/>
</dbReference>
<dbReference type="Proteomes" id="UP000504608">
    <property type="component" value="Unplaced"/>
</dbReference>
<keyword evidence="3" id="KW-1185">Reference proteome</keyword>